<gene>
    <name evidence="2" type="ORF">AVDCRST_MAG33-2579</name>
</gene>
<accession>A0A6J4VE95</accession>
<feature type="region of interest" description="Disordered" evidence="1">
    <location>
        <begin position="54"/>
        <end position="160"/>
    </location>
</feature>
<evidence type="ECO:0000313" key="2">
    <source>
        <dbReference type="EMBL" id="CAA9571529.1"/>
    </source>
</evidence>
<name>A0A6J4VE95_9BACT</name>
<feature type="compositionally biased region" description="Low complexity" evidence="1">
    <location>
        <begin position="100"/>
        <end position="130"/>
    </location>
</feature>
<reference evidence="2" key="1">
    <citation type="submission" date="2020-02" db="EMBL/GenBank/DDBJ databases">
        <authorList>
            <person name="Meier V. D."/>
        </authorList>
    </citation>
    <scope>NUCLEOTIDE SEQUENCE</scope>
    <source>
        <strain evidence="2">AVDCRST_MAG33</strain>
    </source>
</reference>
<proteinExistence type="predicted"/>
<sequence>MPGASPIIVPVDQAMKDPDTASAGAITPGPGGNTTGPTVTTGITVPVIAAVPATTGRTGTATPMRTETRFRVGSLAPRGTSGGPRSPVSTPGGSVPADQSGAARAGPGAVPAGVAVAGGASAAPAVPAVSTDPGLDPGSGRADPAGAAASGSSSGANSAT</sequence>
<dbReference type="EMBL" id="CADCWK010000302">
    <property type="protein sequence ID" value="CAA9571529.1"/>
    <property type="molecule type" value="Genomic_DNA"/>
</dbReference>
<feature type="compositionally biased region" description="Low complexity" evidence="1">
    <location>
        <begin position="54"/>
        <end position="65"/>
    </location>
</feature>
<protein>
    <submittedName>
        <fullName evidence="2">Uncharacterized protein</fullName>
    </submittedName>
</protein>
<feature type="compositionally biased region" description="Low complexity" evidence="1">
    <location>
        <begin position="138"/>
        <end position="160"/>
    </location>
</feature>
<organism evidence="2">
    <name type="scientific">uncultured Thermomicrobiales bacterium</name>
    <dbReference type="NCBI Taxonomy" id="1645740"/>
    <lineage>
        <taxon>Bacteria</taxon>
        <taxon>Pseudomonadati</taxon>
        <taxon>Thermomicrobiota</taxon>
        <taxon>Thermomicrobia</taxon>
        <taxon>Thermomicrobiales</taxon>
        <taxon>environmental samples</taxon>
    </lineage>
</organism>
<feature type="region of interest" description="Disordered" evidence="1">
    <location>
        <begin position="1"/>
        <end position="40"/>
    </location>
</feature>
<evidence type="ECO:0000256" key="1">
    <source>
        <dbReference type="SAM" id="MobiDB-lite"/>
    </source>
</evidence>
<dbReference type="AlphaFoldDB" id="A0A6J4VE95"/>